<gene>
    <name evidence="2" type="ORF">D7Z96_18850</name>
</gene>
<protein>
    <submittedName>
        <fullName evidence="2">Uncharacterized protein</fullName>
    </submittedName>
</protein>
<keyword evidence="1" id="KW-1133">Transmembrane helix</keyword>
<name>A0A3B0FKK5_PSEPS</name>
<dbReference type="Proteomes" id="UP000273159">
    <property type="component" value="Unassembled WGS sequence"/>
</dbReference>
<reference evidence="2 3" key="1">
    <citation type="submission" date="2018-10" db="EMBL/GenBank/DDBJ databases">
        <title>Genome-guide identification and characterization of bacteria that degrade polycyclic aromatic hydrocarbons and resist hexavalent chromium simultaneously.</title>
        <authorList>
            <person name="Feng H."/>
        </authorList>
    </citation>
    <scope>NUCLEOTIDE SEQUENCE [LARGE SCALE GENOMIC DNA]</scope>
    <source>
        <strain evidence="2 3">J015</strain>
    </source>
</reference>
<reference evidence="3" key="2">
    <citation type="submission" date="2018-10" db="EMBL/GenBank/DDBJ databases">
        <authorList>
            <person name="Wang Y."/>
            <person name="Wang J."/>
            <person name="Yang X."/>
            <person name="Wang Z."/>
            <person name="Huang Y."/>
        </authorList>
    </citation>
    <scope>NUCLEOTIDE SEQUENCE [LARGE SCALE GENOMIC DNA]</scope>
    <source>
        <strain evidence="3">J015</strain>
    </source>
</reference>
<evidence type="ECO:0000256" key="1">
    <source>
        <dbReference type="SAM" id="Phobius"/>
    </source>
</evidence>
<evidence type="ECO:0000313" key="2">
    <source>
        <dbReference type="EMBL" id="RKO20429.1"/>
    </source>
</evidence>
<keyword evidence="1" id="KW-0812">Transmembrane</keyword>
<organism evidence="2 3">
    <name type="scientific">Pseudarthrobacter phenanthrenivorans</name>
    <name type="common">Arthrobacter phenanthrenivorans</name>
    <dbReference type="NCBI Taxonomy" id="361575"/>
    <lineage>
        <taxon>Bacteria</taxon>
        <taxon>Bacillati</taxon>
        <taxon>Actinomycetota</taxon>
        <taxon>Actinomycetes</taxon>
        <taxon>Micrococcales</taxon>
        <taxon>Micrococcaceae</taxon>
        <taxon>Pseudarthrobacter</taxon>
    </lineage>
</organism>
<feature type="transmembrane region" description="Helical" evidence="1">
    <location>
        <begin position="49"/>
        <end position="74"/>
    </location>
</feature>
<comment type="caution">
    <text evidence="2">The sequence shown here is derived from an EMBL/GenBank/DDBJ whole genome shotgun (WGS) entry which is preliminary data.</text>
</comment>
<proteinExistence type="predicted"/>
<evidence type="ECO:0000313" key="3">
    <source>
        <dbReference type="Proteomes" id="UP000273159"/>
    </source>
</evidence>
<feature type="transmembrane region" description="Helical" evidence="1">
    <location>
        <begin position="7"/>
        <end position="29"/>
    </location>
</feature>
<feature type="transmembrane region" description="Helical" evidence="1">
    <location>
        <begin position="86"/>
        <end position="118"/>
    </location>
</feature>
<dbReference type="AlphaFoldDB" id="A0A3B0FKK5"/>
<dbReference type="EMBL" id="RBNH01000024">
    <property type="protein sequence ID" value="RKO20429.1"/>
    <property type="molecule type" value="Genomic_DNA"/>
</dbReference>
<accession>A0A3B0FKK5</accession>
<sequence length="299" mass="32532">MEHEKRAVSAVVPAIPAIAIIYVAVNVLVQVGGNRNLALAIVTNLPLGSLAMVVFLNAAGMVLMGMAIAGPAVVLDQTQTSFVRQFFALATLASAIIYAFAFSALLAVFVLVMAYVAWRLRVPPEPLSLTFRDWVKSNTAPDDAGLYEIWKKARTIYEEQGSDEAVFSSLKVVSLKREARERRRAIQSAATPDFRNAIYRSGAVLMSSYGLMLLTSPVQLGPLEIVQFKTGTSVTGYVLIANEDRGVVYDAKAKTVRPIVASEITRRLICTKTPTWLSMTIGDLGKASQLSWVQRESCS</sequence>
<keyword evidence="1" id="KW-0472">Membrane</keyword>